<keyword evidence="4 5" id="KW-0975">Bacterial flagellum</keyword>
<feature type="domain" description="Flagellar hook-associated protein 2 C-terminal" evidence="7">
    <location>
        <begin position="252"/>
        <end position="474"/>
    </location>
</feature>
<dbReference type="GO" id="GO:0005576">
    <property type="term" value="C:extracellular region"/>
    <property type="evidence" value="ECO:0007669"/>
    <property type="project" value="UniProtKB-SubCell"/>
</dbReference>
<dbReference type="Proteomes" id="UP000315673">
    <property type="component" value="Chromosome"/>
</dbReference>
<dbReference type="EMBL" id="CP042306">
    <property type="protein sequence ID" value="QDZ08576.1"/>
    <property type="molecule type" value="Genomic_DNA"/>
</dbReference>
<evidence type="ECO:0000256" key="4">
    <source>
        <dbReference type="ARBA" id="ARBA00023143"/>
    </source>
</evidence>
<name>A0A5B8LKN1_9SPHN</name>
<keyword evidence="3" id="KW-0175">Coiled coil</keyword>
<proteinExistence type="inferred from homology"/>
<dbReference type="KEGG" id="spai:FPZ24_14780"/>
<keyword evidence="5" id="KW-0964">Secreted</keyword>
<evidence type="ECO:0000256" key="1">
    <source>
        <dbReference type="ARBA" id="ARBA00009764"/>
    </source>
</evidence>
<dbReference type="InterPro" id="IPR040026">
    <property type="entry name" value="FliD"/>
</dbReference>
<dbReference type="GO" id="GO:0071973">
    <property type="term" value="P:bacterial-type flagellum-dependent cell motility"/>
    <property type="evidence" value="ECO:0007669"/>
    <property type="project" value="TreeGrafter"/>
</dbReference>
<reference evidence="8 9" key="1">
    <citation type="submission" date="2019-07" db="EMBL/GenBank/DDBJ databases">
        <title>Full genome sequence of Sphingomonas sp. 4R-6-7(HKS19).</title>
        <authorList>
            <person name="Im W.-T."/>
        </authorList>
    </citation>
    <scope>NUCLEOTIDE SEQUENCE [LARGE SCALE GENOMIC DNA]</scope>
    <source>
        <strain evidence="8 9">HKS19</strain>
    </source>
</reference>
<dbReference type="InterPro" id="IPR010809">
    <property type="entry name" value="FliD_C"/>
</dbReference>
<evidence type="ECO:0000259" key="7">
    <source>
        <dbReference type="Pfam" id="PF07195"/>
    </source>
</evidence>
<evidence type="ECO:0000256" key="5">
    <source>
        <dbReference type="RuleBase" id="RU362066"/>
    </source>
</evidence>
<dbReference type="InterPro" id="IPR003481">
    <property type="entry name" value="FliD_N"/>
</dbReference>
<dbReference type="PANTHER" id="PTHR30288">
    <property type="entry name" value="FLAGELLAR CAP/ASSEMBLY PROTEIN FLID"/>
    <property type="match status" value="1"/>
</dbReference>
<evidence type="ECO:0000313" key="9">
    <source>
        <dbReference type="Proteomes" id="UP000315673"/>
    </source>
</evidence>
<dbReference type="AlphaFoldDB" id="A0A5B8LKN1"/>
<protein>
    <recommendedName>
        <fullName evidence="5">Flagellar hook-associated protein 2</fullName>
        <shortName evidence="5">HAP2</shortName>
    </recommendedName>
    <alternativeName>
        <fullName evidence="5">Flagellar cap protein</fullName>
    </alternativeName>
</protein>
<evidence type="ECO:0000256" key="3">
    <source>
        <dbReference type="ARBA" id="ARBA00023054"/>
    </source>
</evidence>
<dbReference type="OrthoDB" id="7388356at2"/>
<organism evidence="8 9">
    <name type="scientific">Sphingomonas panacisoli</name>
    <dbReference type="NCBI Taxonomy" id="1813879"/>
    <lineage>
        <taxon>Bacteria</taxon>
        <taxon>Pseudomonadati</taxon>
        <taxon>Pseudomonadota</taxon>
        <taxon>Alphaproteobacteria</taxon>
        <taxon>Sphingomonadales</taxon>
        <taxon>Sphingomonadaceae</taxon>
        <taxon>Sphingomonas</taxon>
    </lineage>
</organism>
<evidence type="ECO:0000259" key="6">
    <source>
        <dbReference type="Pfam" id="PF02465"/>
    </source>
</evidence>
<keyword evidence="9" id="KW-1185">Reference proteome</keyword>
<comment type="function">
    <text evidence="5">Required for morphogenesis and for the elongation of the flagellar filament by facilitating polymerization of the flagellin monomers at the tip of growing filament. Forms a capping structure, which prevents flagellin subunits (transported through the central channel of the flagellum) from leaking out without polymerization at the distal end.</text>
</comment>
<dbReference type="PANTHER" id="PTHR30288:SF0">
    <property type="entry name" value="FLAGELLAR HOOK-ASSOCIATED PROTEIN 2"/>
    <property type="match status" value="1"/>
</dbReference>
<comment type="subunit">
    <text evidence="2 5">Homopentamer.</text>
</comment>
<sequence length="491" mass="49261">MTTTPTTTSSATTSAAQALFTSLSSGSGVDTNALVTSLVQAQFAAKSDALSKQSDTITSQISGASTLMSNVSQFAAALKTLATGGTLQSQPVSSNTSAVTATAISGAKLSGLSSTISVAQLASGQTARTTTPVATRTTALGTGQLTLTLGTATYDSTPAMTGFTAGAGTPVTIDIVAGSENLDGIAAAINAKAAGVTASVVTDADGSAYLSLKGASGTTQAFTLAATTDPTGNLAQLNVGMGASGTALTTVAQNARLTVDGVTVERASNTIDDLLSGVKLQLVGTTSTTPVSLTSTTPTDAMKGAVNDFVDTYNAMLKTLNEQIDPKTGPLRGDPAAQSLLRSLRTLTTTQLLGSAAPGTPTTLGEIGVKTNRDGTLAVDTNALTHALSVAPDSVEAMLSFSSNSTDGLTAALNSISLNASSTLFGLGASTKRYNELASSVAKQQDAISVQSDAMTTRLTQQYASMNAKVAAYKSTQAFLKNQIDAWNKNG</sequence>
<dbReference type="Pfam" id="PF07195">
    <property type="entry name" value="FliD_C"/>
    <property type="match status" value="1"/>
</dbReference>
<dbReference type="GO" id="GO:0009421">
    <property type="term" value="C:bacterial-type flagellum filament cap"/>
    <property type="evidence" value="ECO:0007669"/>
    <property type="project" value="InterPro"/>
</dbReference>
<dbReference type="GO" id="GO:0009424">
    <property type="term" value="C:bacterial-type flagellum hook"/>
    <property type="evidence" value="ECO:0007669"/>
    <property type="project" value="UniProtKB-UniRule"/>
</dbReference>
<dbReference type="Pfam" id="PF02465">
    <property type="entry name" value="FliD_N"/>
    <property type="match status" value="1"/>
</dbReference>
<evidence type="ECO:0000256" key="2">
    <source>
        <dbReference type="ARBA" id="ARBA00011255"/>
    </source>
</evidence>
<accession>A0A5B8LKN1</accession>
<comment type="subcellular location">
    <subcellularLocation>
        <location evidence="5">Secreted</location>
    </subcellularLocation>
    <subcellularLocation>
        <location evidence="5">Bacterial flagellum</location>
    </subcellularLocation>
</comment>
<comment type="similarity">
    <text evidence="1 5">Belongs to the FliD family.</text>
</comment>
<dbReference type="RefSeq" id="WP_146573241.1">
    <property type="nucleotide sequence ID" value="NZ_CP042306.1"/>
</dbReference>
<gene>
    <name evidence="8" type="ORF">FPZ24_14780</name>
</gene>
<evidence type="ECO:0000313" key="8">
    <source>
        <dbReference type="EMBL" id="QDZ08576.1"/>
    </source>
</evidence>
<dbReference type="GO" id="GO:0007155">
    <property type="term" value="P:cell adhesion"/>
    <property type="evidence" value="ECO:0007669"/>
    <property type="project" value="InterPro"/>
</dbReference>
<feature type="domain" description="Flagellar hook-associated protein 2 N-terminal" evidence="6">
    <location>
        <begin position="27"/>
        <end position="125"/>
    </location>
</feature>